<feature type="compositionally biased region" description="Low complexity" evidence="5">
    <location>
        <begin position="216"/>
        <end position="230"/>
    </location>
</feature>
<feature type="region of interest" description="Disordered" evidence="5">
    <location>
        <begin position="296"/>
        <end position="331"/>
    </location>
</feature>
<evidence type="ECO:0000256" key="2">
    <source>
        <dbReference type="ARBA" id="ARBA00022490"/>
    </source>
</evidence>
<organism evidence="6 7">
    <name type="scientific">Sistotremastrum suecicum HHB10207 ss-3</name>
    <dbReference type="NCBI Taxonomy" id="1314776"/>
    <lineage>
        <taxon>Eukaryota</taxon>
        <taxon>Fungi</taxon>
        <taxon>Dikarya</taxon>
        <taxon>Basidiomycota</taxon>
        <taxon>Agaricomycotina</taxon>
        <taxon>Agaricomycetes</taxon>
        <taxon>Sistotremastrales</taxon>
        <taxon>Sistotremastraceae</taxon>
        <taxon>Sistotremastrum</taxon>
    </lineage>
</organism>
<dbReference type="Gene3D" id="3.30.56.30">
    <property type="entry name" value="Signal recognition particle, SRP19-like subunit"/>
    <property type="match status" value="1"/>
</dbReference>
<keyword evidence="4" id="KW-0687">Ribonucleoprotein</keyword>
<keyword evidence="3" id="KW-0733">Signal recognition particle</keyword>
<feature type="region of interest" description="Disordered" evidence="5">
    <location>
        <begin position="46"/>
        <end position="91"/>
    </location>
</feature>
<dbReference type="OrthoDB" id="2190947at2759"/>
<keyword evidence="7" id="KW-1185">Reference proteome</keyword>
<dbReference type="Proteomes" id="UP000076798">
    <property type="component" value="Unassembled WGS sequence"/>
</dbReference>
<accession>A0A166GCQ4</accession>
<gene>
    <name evidence="6" type="ORF">SISSUDRAFT_1042599</name>
</gene>
<keyword evidence="2" id="KW-0963">Cytoplasm</keyword>
<feature type="compositionally biased region" description="Low complexity" evidence="5">
    <location>
        <begin position="61"/>
        <end position="76"/>
    </location>
</feature>
<feature type="compositionally biased region" description="Basic and acidic residues" evidence="5">
    <location>
        <begin position="245"/>
        <end position="255"/>
    </location>
</feature>
<protein>
    <submittedName>
        <fullName evidence="6">Signal recognition particle, SRP19 subunit</fullName>
    </submittedName>
</protein>
<dbReference type="Pfam" id="PF01922">
    <property type="entry name" value="SRP19"/>
    <property type="match status" value="1"/>
</dbReference>
<evidence type="ECO:0000313" key="6">
    <source>
        <dbReference type="EMBL" id="KZT41545.1"/>
    </source>
</evidence>
<evidence type="ECO:0000256" key="4">
    <source>
        <dbReference type="ARBA" id="ARBA00023274"/>
    </source>
</evidence>
<dbReference type="EMBL" id="KV428020">
    <property type="protein sequence ID" value="KZT41545.1"/>
    <property type="molecule type" value="Genomic_DNA"/>
</dbReference>
<dbReference type="InterPro" id="IPR036521">
    <property type="entry name" value="SRP19-like_sf"/>
</dbReference>
<feature type="region of interest" description="Disordered" evidence="5">
    <location>
        <begin position="197"/>
        <end position="273"/>
    </location>
</feature>
<dbReference type="SUPFAM" id="SSF69695">
    <property type="entry name" value="SRP19"/>
    <property type="match status" value="1"/>
</dbReference>
<dbReference type="GO" id="GO:0008312">
    <property type="term" value="F:7S RNA binding"/>
    <property type="evidence" value="ECO:0007669"/>
    <property type="project" value="InterPro"/>
</dbReference>
<name>A0A166GCQ4_9AGAM</name>
<dbReference type="PANTHER" id="PTHR17453:SF0">
    <property type="entry name" value="SIGNAL RECOGNITION PARTICLE 19 KDA PROTEIN"/>
    <property type="match status" value="1"/>
</dbReference>
<dbReference type="AlphaFoldDB" id="A0A166GCQ4"/>
<evidence type="ECO:0000256" key="5">
    <source>
        <dbReference type="SAM" id="MobiDB-lite"/>
    </source>
</evidence>
<feature type="compositionally biased region" description="Basic residues" evidence="5">
    <location>
        <begin position="321"/>
        <end position="331"/>
    </location>
</feature>
<dbReference type="GO" id="GO:0005786">
    <property type="term" value="C:signal recognition particle, endoplasmic reticulum targeting"/>
    <property type="evidence" value="ECO:0007669"/>
    <property type="project" value="UniProtKB-KW"/>
</dbReference>
<proteinExistence type="predicted"/>
<evidence type="ECO:0000256" key="3">
    <source>
        <dbReference type="ARBA" id="ARBA00023135"/>
    </source>
</evidence>
<evidence type="ECO:0000313" key="7">
    <source>
        <dbReference type="Proteomes" id="UP000076798"/>
    </source>
</evidence>
<evidence type="ECO:0000256" key="1">
    <source>
        <dbReference type="ARBA" id="ARBA00004496"/>
    </source>
</evidence>
<feature type="region of interest" description="Disordered" evidence="5">
    <location>
        <begin position="1"/>
        <end position="33"/>
    </location>
</feature>
<sequence length="331" mass="35125">MPPRATLEEISSDDEDLPLVRRSLAPLQGTGTQGAILQEITEITDYSEGFADPPMAPMPSRPSNSNSGGAASGARPTAGGDSGGPGVHMITDNTPYKKWTTIYPLYLDAKRPFTPTQRRIPHAKAVWWPTSLDISEATRVLRIPALHENGKCHPRDWENPGRVRVLWKEGGKIVWKGARTKKELIEKIAAAIQAAKPELKPPPLSESLHKPPPHPTLTTSNTPVTTTTTASKKKPAPTKSTSTSKTEKKERERKPKNPHLIPPEPHPPISSRLSAYSPAIETGMLVEAVKAGMNALAGPGAGGGPGGPGGEGGMGGAGGAKGKRKVLRVRG</sequence>
<feature type="non-terminal residue" evidence="6">
    <location>
        <position position="1"/>
    </location>
</feature>
<dbReference type="PANTHER" id="PTHR17453">
    <property type="entry name" value="SIGNAL RECOGNITION PARTICLE 19 KD PROTEIN"/>
    <property type="match status" value="1"/>
</dbReference>
<reference evidence="6 7" key="1">
    <citation type="journal article" date="2016" name="Mol. Biol. Evol.">
        <title>Comparative Genomics of Early-Diverging Mushroom-Forming Fungi Provides Insights into the Origins of Lignocellulose Decay Capabilities.</title>
        <authorList>
            <person name="Nagy L.G."/>
            <person name="Riley R."/>
            <person name="Tritt A."/>
            <person name="Adam C."/>
            <person name="Daum C."/>
            <person name="Floudas D."/>
            <person name="Sun H."/>
            <person name="Yadav J.S."/>
            <person name="Pangilinan J."/>
            <person name="Larsson K.H."/>
            <person name="Matsuura K."/>
            <person name="Barry K."/>
            <person name="Labutti K."/>
            <person name="Kuo R."/>
            <person name="Ohm R.A."/>
            <person name="Bhattacharya S.S."/>
            <person name="Shirouzu T."/>
            <person name="Yoshinaga Y."/>
            <person name="Martin F.M."/>
            <person name="Grigoriev I.V."/>
            <person name="Hibbett D.S."/>
        </authorList>
    </citation>
    <scope>NUCLEOTIDE SEQUENCE [LARGE SCALE GENOMIC DNA]</scope>
    <source>
        <strain evidence="6 7">HHB10207 ss-3</strain>
    </source>
</reference>
<dbReference type="InterPro" id="IPR002778">
    <property type="entry name" value="Signal_recog_particle_SRP19"/>
</dbReference>
<dbReference type="GO" id="GO:0006617">
    <property type="term" value="P:SRP-dependent cotranslational protein targeting to membrane, signal sequence recognition"/>
    <property type="evidence" value="ECO:0007669"/>
    <property type="project" value="TreeGrafter"/>
</dbReference>
<feature type="compositionally biased region" description="Gly residues" evidence="5">
    <location>
        <begin position="299"/>
        <end position="320"/>
    </location>
</feature>
<dbReference type="STRING" id="1314776.A0A166GCQ4"/>
<comment type="subcellular location">
    <subcellularLocation>
        <location evidence="1">Cytoplasm</location>
    </subcellularLocation>
</comment>